<dbReference type="Gramene" id="ONK78011">
    <property type="protein sequence ID" value="ONK78011"/>
    <property type="gene ID" value="A4U43_C02F13270"/>
</dbReference>
<dbReference type="OMA" id="WHEVIFI"/>
<keyword evidence="1" id="KW-0812">Transmembrane</keyword>
<accession>A0A5P1FMU5</accession>
<sequence length="501" mass="56458">MDENGQSVRLQIVDETSESSGKRVTDSWVSTVFEPQSEQYRIDTMRCAENSVEAPEKKLTLFALRLAILEKSASGIGALGFIWATVVLLGGFAIALDTKDFWFITVILLIEGNRIFSRSHELEWQHQATWSITEAGRSSFRAIKTSSQFMIKVIKFIFRPSSSATISDDVRRVVSTRSTIADSPTRRYWSSDDVPLLPYASWMFLSRNISKVLYWLQILSACACVSLSLMRLSLQDYGNIERDDRDRKNLKSALNIFYGLALAEALLFLIEKIYWEWKVSFQSLLDEVNNECDFGPSGMVSIRRFFYDSYSRCVNGSIFDGLKMDLVSFAEELLSSSSRDEQLIGVRILHKFVTNHRFADETLRKIGTSTAVMERLIEMLNWKNPTEEEIRKSAAVIVSKLAGKKQNALRVAGIPGAMESISSLLFTGRSSPSKPDEISNRSIIVDQVADYESSAFNLLGLLILKKLANDHDNCGKIGNTRGLLTKIIDFTSINGRLCRTN</sequence>
<gene>
    <name evidence="2" type="ORF">A4U43_C02F13270</name>
</gene>
<evidence type="ECO:0000313" key="3">
    <source>
        <dbReference type="Proteomes" id="UP000243459"/>
    </source>
</evidence>
<dbReference type="SUPFAM" id="SSF48371">
    <property type="entry name" value="ARM repeat"/>
    <property type="match status" value="1"/>
</dbReference>
<dbReference type="EMBL" id="CM007382">
    <property type="protein sequence ID" value="ONK78011.1"/>
    <property type="molecule type" value="Genomic_DNA"/>
</dbReference>
<feature type="transmembrane region" description="Helical" evidence="1">
    <location>
        <begin position="75"/>
        <end position="95"/>
    </location>
</feature>
<dbReference type="PANTHER" id="PTHR33115:SF50">
    <property type="entry name" value="ARM REPEAT SUPERFAMILY PROTEIN"/>
    <property type="match status" value="1"/>
</dbReference>
<keyword evidence="3" id="KW-1185">Reference proteome</keyword>
<evidence type="ECO:0000313" key="2">
    <source>
        <dbReference type="EMBL" id="ONK78011.1"/>
    </source>
</evidence>
<keyword evidence="1" id="KW-0472">Membrane</keyword>
<name>A0A5P1FMU5_ASPOF</name>
<reference evidence="3" key="1">
    <citation type="journal article" date="2017" name="Nat. Commun.">
        <title>The asparagus genome sheds light on the origin and evolution of a young Y chromosome.</title>
        <authorList>
            <person name="Harkess A."/>
            <person name="Zhou J."/>
            <person name="Xu C."/>
            <person name="Bowers J.E."/>
            <person name="Van der Hulst R."/>
            <person name="Ayyampalayam S."/>
            <person name="Mercati F."/>
            <person name="Riccardi P."/>
            <person name="McKain M.R."/>
            <person name="Kakrana A."/>
            <person name="Tang H."/>
            <person name="Ray J."/>
            <person name="Groenendijk J."/>
            <person name="Arikit S."/>
            <person name="Mathioni S.M."/>
            <person name="Nakano M."/>
            <person name="Shan H."/>
            <person name="Telgmann-Rauber A."/>
            <person name="Kanno A."/>
            <person name="Yue Z."/>
            <person name="Chen H."/>
            <person name="Li W."/>
            <person name="Chen Y."/>
            <person name="Xu X."/>
            <person name="Zhang Y."/>
            <person name="Luo S."/>
            <person name="Chen H."/>
            <person name="Gao J."/>
            <person name="Mao Z."/>
            <person name="Pires J.C."/>
            <person name="Luo M."/>
            <person name="Kudrna D."/>
            <person name="Wing R.A."/>
            <person name="Meyers B.C."/>
            <person name="Yi K."/>
            <person name="Kong H."/>
            <person name="Lavrijsen P."/>
            <person name="Sunseri F."/>
            <person name="Falavigna A."/>
            <person name="Ye Y."/>
            <person name="Leebens-Mack J.H."/>
            <person name="Chen G."/>
        </authorList>
    </citation>
    <scope>NUCLEOTIDE SEQUENCE [LARGE SCALE GENOMIC DNA]</scope>
    <source>
        <strain evidence="3">cv. DH0086</strain>
    </source>
</reference>
<dbReference type="AlphaFoldDB" id="A0A5P1FMU5"/>
<dbReference type="InterPro" id="IPR011989">
    <property type="entry name" value="ARM-like"/>
</dbReference>
<dbReference type="PANTHER" id="PTHR33115">
    <property type="entry name" value="ARM REPEAT SUPERFAMILY PROTEIN"/>
    <property type="match status" value="1"/>
</dbReference>
<feature type="transmembrane region" description="Helical" evidence="1">
    <location>
        <begin position="252"/>
        <end position="270"/>
    </location>
</feature>
<feature type="transmembrane region" description="Helical" evidence="1">
    <location>
        <begin position="212"/>
        <end position="232"/>
    </location>
</feature>
<dbReference type="Proteomes" id="UP000243459">
    <property type="component" value="Chromosome 2"/>
</dbReference>
<protein>
    <submittedName>
        <fullName evidence="2">Uncharacterized protein</fullName>
    </submittedName>
</protein>
<dbReference type="InterPro" id="IPR016024">
    <property type="entry name" value="ARM-type_fold"/>
</dbReference>
<evidence type="ECO:0000256" key="1">
    <source>
        <dbReference type="SAM" id="Phobius"/>
    </source>
</evidence>
<organism evidence="2 3">
    <name type="scientific">Asparagus officinalis</name>
    <name type="common">Garden asparagus</name>
    <dbReference type="NCBI Taxonomy" id="4686"/>
    <lineage>
        <taxon>Eukaryota</taxon>
        <taxon>Viridiplantae</taxon>
        <taxon>Streptophyta</taxon>
        <taxon>Embryophyta</taxon>
        <taxon>Tracheophyta</taxon>
        <taxon>Spermatophyta</taxon>
        <taxon>Magnoliopsida</taxon>
        <taxon>Liliopsida</taxon>
        <taxon>Asparagales</taxon>
        <taxon>Asparagaceae</taxon>
        <taxon>Asparagoideae</taxon>
        <taxon>Asparagus</taxon>
    </lineage>
</organism>
<proteinExistence type="predicted"/>
<dbReference type="Gene3D" id="1.25.10.10">
    <property type="entry name" value="Leucine-rich Repeat Variant"/>
    <property type="match status" value="1"/>
</dbReference>
<keyword evidence="1" id="KW-1133">Transmembrane helix</keyword>